<evidence type="ECO:0000256" key="3">
    <source>
        <dbReference type="SAM" id="SignalP"/>
    </source>
</evidence>
<dbReference type="SUPFAM" id="SSF48452">
    <property type="entry name" value="TPR-like"/>
    <property type="match status" value="1"/>
</dbReference>
<protein>
    <submittedName>
        <fullName evidence="4">Tetratricopeptide repeat protein</fullName>
    </submittedName>
</protein>
<dbReference type="InterPro" id="IPR011990">
    <property type="entry name" value="TPR-like_helical_dom_sf"/>
</dbReference>
<dbReference type="RefSeq" id="WP_063682643.1">
    <property type="nucleotide sequence ID" value="NZ_LVEM01000001.1"/>
</dbReference>
<dbReference type="AlphaFoldDB" id="A0A560DWK9"/>
<gene>
    <name evidence="4" type="ORF">FBZ96_103288</name>
</gene>
<feature type="compositionally biased region" description="Low complexity" evidence="2">
    <location>
        <begin position="27"/>
        <end position="45"/>
    </location>
</feature>
<dbReference type="Proteomes" id="UP000319949">
    <property type="component" value="Unassembled WGS sequence"/>
</dbReference>
<evidence type="ECO:0000313" key="4">
    <source>
        <dbReference type="EMBL" id="TWB01512.1"/>
    </source>
</evidence>
<evidence type="ECO:0000313" key="5">
    <source>
        <dbReference type="Proteomes" id="UP000319949"/>
    </source>
</evidence>
<sequence length="181" mass="19801">MRKLSMLLLPGLVAVSLAAAPVLSSAYAAGSDEPSSPPKSDSSSSKKGKKKSSSVSDPKFLAAYRTAYTTIYDNHDYTGAIGQLKSLKRDDVADVANLIGYSYRKLGDYQSSKVYYELALKDDPNHVRTWQYYGLWQLEQGNREQAQYHLNKIASLAGTDSSEYRSLAAALDKPTGATLVY</sequence>
<accession>A0A560DWK9</accession>
<proteinExistence type="predicted"/>
<evidence type="ECO:0000256" key="1">
    <source>
        <dbReference type="PROSITE-ProRule" id="PRU00339"/>
    </source>
</evidence>
<dbReference type="Gene3D" id="1.25.40.10">
    <property type="entry name" value="Tetratricopeptide repeat domain"/>
    <property type="match status" value="1"/>
</dbReference>
<dbReference type="InterPro" id="IPR019734">
    <property type="entry name" value="TPR_rpt"/>
</dbReference>
<dbReference type="OrthoDB" id="8592798at2"/>
<dbReference type="PROSITE" id="PS50005">
    <property type="entry name" value="TPR"/>
    <property type="match status" value="1"/>
</dbReference>
<dbReference type="EMBL" id="VITK01000003">
    <property type="protein sequence ID" value="TWB01512.1"/>
    <property type="molecule type" value="Genomic_DNA"/>
</dbReference>
<evidence type="ECO:0000256" key="2">
    <source>
        <dbReference type="SAM" id="MobiDB-lite"/>
    </source>
</evidence>
<feature type="chain" id="PRO_5021910451" evidence="3">
    <location>
        <begin position="29"/>
        <end position="181"/>
    </location>
</feature>
<organism evidence="4 5">
    <name type="scientific">Bradyrhizobium stylosanthis</name>
    <dbReference type="NCBI Taxonomy" id="1803665"/>
    <lineage>
        <taxon>Bacteria</taxon>
        <taxon>Pseudomonadati</taxon>
        <taxon>Pseudomonadota</taxon>
        <taxon>Alphaproteobacteria</taxon>
        <taxon>Hyphomicrobiales</taxon>
        <taxon>Nitrobacteraceae</taxon>
        <taxon>Bradyrhizobium</taxon>
    </lineage>
</organism>
<feature type="signal peptide" evidence="3">
    <location>
        <begin position="1"/>
        <end position="28"/>
    </location>
</feature>
<comment type="caution">
    <text evidence="4">The sequence shown here is derived from an EMBL/GenBank/DDBJ whole genome shotgun (WGS) entry which is preliminary data.</text>
</comment>
<keyword evidence="5" id="KW-1185">Reference proteome</keyword>
<name>A0A560DWK9_9BRAD</name>
<dbReference type="Pfam" id="PF14559">
    <property type="entry name" value="TPR_19"/>
    <property type="match status" value="1"/>
</dbReference>
<dbReference type="STRING" id="1803665.GCA_001641335_00346"/>
<feature type="repeat" description="TPR" evidence="1">
    <location>
        <begin position="93"/>
        <end position="126"/>
    </location>
</feature>
<keyword evidence="3" id="KW-0732">Signal</keyword>
<reference evidence="4 5" key="1">
    <citation type="submission" date="2019-06" db="EMBL/GenBank/DDBJ databases">
        <title>Genomic Encyclopedia of Type Strains, Phase IV (KMG-V): Genome sequencing to study the core and pangenomes of soil and plant-associated prokaryotes.</title>
        <authorList>
            <person name="Whitman W."/>
        </authorList>
    </citation>
    <scope>NUCLEOTIDE SEQUENCE [LARGE SCALE GENOMIC DNA]</scope>
    <source>
        <strain evidence="4 5">BR 510</strain>
    </source>
</reference>
<feature type="region of interest" description="Disordered" evidence="2">
    <location>
        <begin position="27"/>
        <end position="54"/>
    </location>
</feature>
<keyword evidence="1" id="KW-0802">TPR repeat</keyword>